<comment type="caution">
    <text evidence="2">The sequence shown here is derived from an EMBL/GenBank/DDBJ whole genome shotgun (WGS) entry which is preliminary data.</text>
</comment>
<organism evidence="2 3">
    <name type="scientific">Caerostris darwini</name>
    <dbReference type="NCBI Taxonomy" id="1538125"/>
    <lineage>
        <taxon>Eukaryota</taxon>
        <taxon>Metazoa</taxon>
        <taxon>Ecdysozoa</taxon>
        <taxon>Arthropoda</taxon>
        <taxon>Chelicerata</taxon>
        <taxon>Arachnida</taxon>
        <taxon>Araneae</taxon>
        <taxon>Araneomorphae</taxon>
        <taxon>Entelegynae</taxon>
        <taxon>Araneoidea</taxon>
        <taxon>Araneidae</taxon>
        <taxon>Caerostris</taxon>
    </lineage>
</organism>
<keyword evidence="3" id="KW-1185">Reference proteome</keyword>
<proteinExistence type="predicted"/>
<feature type="region of interest" description="Disordered" evidence="1">
    <location>
        <begin position="1"/>
        <end position="24"/>
    </location>
</feature>
<gene>
    <name evidence="2" type="ORF">CDAR_220591</name>
</gene>
<protein>
    <submittedName>
        <fullName evidence="2">Uncharacterized protein</fullName>
    </submittedName>
</protein>
<dbReference type="EMBL" id="BPLQ01013091">
    <property type="protein sequence ID" value="GIY69701.1"/>
    <property type="molecule type" value="Genomic_DNA"/>
</dbReference>
<dbReference type="Proteomes" id="UP001054837">
    <property type="component" value="Unassembled WGS sequence"/>
</dbReference>
<name>A0AAV4VHT3_9ARAC</name>
<reference evidence="2 3" key="1">
    <citation type="submission" date="2021-06" db="EMBL/GenBank/DDBJ databases">
        <title>Caerostris darwini draft genome.</title>
        <authorList>
            <person name="Kono N."/>
            <person name="Arakawa K."/>
        </authorList>
    </citation>
    <scope>NUCLEOTIDE SEQUENCE [LARGE SCALE GENOMIC DNA]</scope>
</reference>
<evidence type="ECO:0000256" key="1">
    <source>
        <dbReference type="SAM" id="MobiDB-lite"/>
    </source>
</evidence>
<evidence type="ECO:0000313" key="2">
    <source>
        <dbReference type="EMBL" id="GIY69701.1"/>
    </source>
</evidence>
<evidence type="ECO:0000313" key="3">
    <source>
        <dbReference type="Proteomes" id="UP001054837"/>
    </source>
</evidence>
<accession>A0AAV4VHT3</accession>
<sequence length="97" mass="10405">MSSFSPLKFKSRTEPTISPKSDDYSASIRKRMSYAQSAICSPSVPLSSHVRPVGASSPGHSPAQMSTLSFALNRCLSCSLSVQFWMDSVVVPIAGVH</sequence>
<dbReference type="AlphaFoldDB" id="A0AAV4VHT3"/>